<evidence type="ECO:0000256" key="1">
    <source>
        <dbReference type="SAM" id="MobiDB-lite"/>
    </source>
</evidence>
<dbReference type="Proteomes" id="UP000198755">
    <property type="component" value="Unassembled WGS sequence"/>
</dbReference>
<sequence length="142" mass="15050">MNTSLERIRAKIAELTAQAANLRIAERELLALDQGPARAAKPVLGRPPKATSKARSAPGRKAVRASSAPTGQPEARQSIASAITDVLGLHGALPAARIAEELKASGRDITNRTVSFSLQGLKKRRLVKSANGEWSVLKARAK</sequence>
<accession>A0A1I4B290</accession>
<dbReference type="AlphaFoldDB" id="A0A1I4B290"/>
<feature type="region of interest" description="Disordered" evidence="1">
    <location>
        <begin position="36"/>
        <end position="76"/>
    </location>
</feature>
<evidence type="ECO:0000313" key="2">
    <source>
        <dbReference type="EMBL" id="SFK62019.1"/>
    </source>
</evidence>
<reference evidence="2 3" key="1">
    <citation type="submission" date="2016-10" db="EMBL/GenBank/DDBJ databases">
        <authorList>
            <person name="de Groot N.N."/>
        </authorList>
    </citation>
    <scope>NUCLEOTIDE SEQUENCE [LARGE SCALE GENOMIC DNA]</scope>
    <source>
        <strain evidence="2 3">NE2</strain>
    </source>
</reference>
<dbReference type="EMBL" id="FOSN01000012">
    <property type="protein sequence ID" value="SFK62019.1"/>
    <property type="molecule type" value="Genomic_DNA"/>
</dbReference>
<proteinExistence type="predicted"/>
<gene>
    <name evidence="2" type="ORF">SAMN05444581_11258</name>
</gene>
<keyword evidence="3" id="KW-1185">Reference proteome</keyword>
<organism evidence="2 3">
    <name type="scientific">Methylocapsa palsarum</name>
    <dbReference type="NCBI Taxonomy" id="1612308"/>
    <lineage>
        <taxon>Bacteria</taxon>
        <taxon>Pseudomonadati</taxon>
        <taxon>Pseudomonadota</taxon>
        <taxon>Alphaproteobacteria</taxon>
        <taxon>Hyphomicrobiales</taxon>
        <taxon>Beijerinckiaceae</taxon>
        <taxon>Methylocapsa</taxon>
    </lineage>
</organism>
<name>A0A1I4B290_9HYPH</name>
<protein>
    <submittedName>
        <fullName evidence="2">Uncharacterized protein</fullName>
    </submittedName>
</protein>
<evidence type="ECO:0000313" key="3">
    <source>
        <dbReference type="Proteomes" id="UP000198755"/>
    </source>
</evidence>
<dbReference type="RefSeq" id="WP_091684467.1">
    <property type="nucleotide sequence ID" value="NZ_FOSN01000012.1"/>
</dbReference>